<protein>
    <submittedName>
        <fullName evidence="4">Polysaccharide deacetylase family protein</fullName>
    </submittedName>
</protein>
<keyword evidence="1" id="KW-0479">Metal-binding</keyword>
<dbReference type="PROSITE" id="PS51677">
    <property type="entry name" value="NODB"/>
    <property type="match status" value="1"/>
</dbReference>
<dbReference type="InterPro" id="IPR011330">
    <property type="entry name" value="Glyco_hydro/deAcase_b/a-brl"/>
</dbReference>
<dbReference type="InterPro" id="IPR050248">
    <property type="entry name" value="Polysacc_deacetylase_ArnD"/>
</dbReference>
<dbReference type="RefSeq" id="WP_107581154.1">
    <property type="nucleotide sequence ID" value="NZ_JAERMS010000017.1"/>
</dbReference>
<name>A0ABS3M5U5_9BACT</name>
<evidence type="ECO:0000313" key="4">
    <source>
        <dbReference type="EMBL" id="MBO1363486.1"/>
    </source>
</evidence>
<reference evidence="4 5" key="1">
    <citation type="submission" date="2021-01" db="EMBL/GenBank/DDBJ databases">
        <title>Prevotella A2931 sp. nov.</title>
        <authorList>
            <person name="Buhl M."/>
            <person name="Oberhettinger P."/>
        </authorList>
    </citation>
    <scope>NUCLEOTIDE SEQUENCE [LARGE SCALE GENOMIC DNA]</scope>
    <source>
        <strain evidence="4 5">A2931</strain>
    </source>
</reference>
<comment type="caution">
    <text evidence="4">The sequence shown here is derived from an EMBL/GenBank/DDBJ whole genome shotgun (WGS) entry which is preliminary data.</text>
</comment>
<proteinExistence type="predicted"/>
<organism evidence="4 5">
    <name type="scientific">Prevotella illustrans</name>
    <dbReference type="NCBI Taxonomy" id="2800387"/>
    <lineage>
        <taxon>Bacteria</taxon>
        <taxon>Pseudomonadati</taxon>
        <taxon>Bacteroidota</taxon>
        <taxon>Bacteroidia</taxon>
        <taxon>Bacteroidales</taxon>
        <taxon>Prevotellaceae</taxon>
        <taxon>Prevotella</taxon>
    </lineage>
</organism>
<dbReference type="PANTHER" id="PTHR10587">
    <property type="entry name" value="GLYCOSYL TRANSFERASE-RELATED"/>
    <property type="match status" value="1"/>
</dbReference>
<evidence type="ECO:0000256" key="2">
    <source>
        <dbReference type="ARBA" id="ARBA00022801"/>
    </source>
</evidence>
<sequence length="203" mass="24307">MIIEQPAKWLRWIYPHALWRMDKNDHSVYLTFDDGPIPESTPFILEALARYNVKATFFMVGENVLRYHDLYNDIVNAGHQVGNHTFNHMGSFKHWTLSYAMNTSKAHELIHSNLFRPPHGWMRPSVYWWLSRQYKIVMWDLVTRDYSKWLTGEDVFNNVKRYARNGSIITFHDSLKSIDKLRYALPKSIEWLKEQGYEFKTFD</sequence>
<evidence type="ECO:0000313" key="5">
    <source>
        <dbReference type="Proteomes" id="UP000664265"/>
    </source>
</evidence>
<feature type="domain" description="NodB homology" evidence="3">
    <location>
        <begin position="26"/>
        <end position="200"/>
    </location>
</feature>
<evidence type="ECO:0000256" key="1">
    <source>
        <dbReference type="ARBA" id="ARBA00022723"/>
    </source>
</evidence>
<keyword evidence="5" id="KW-1185">Reference proteome</keyword>
<dbReference type="Proteomes" id="UP000664265">
    <property type="component" value="Unassembled WGS sequence"/>
</dbReference>
<dbReference type="InterPro" id="IPR002509">
    <property type="entry name" value="NODB_dom"/>
</dbReference>
<gene>
    <name evidence="4" type="ORF">JHU38_06825</name>
</gene>
<dbReference type="Gene3D" id="3.20.20.370">
    <property type="entry name" value="Glycoside hydrolase/deacetylase"/>
    <property type="match status" value="1"/>
</dbReference>
<dbReference type="SUPFAM" id="SSF88713">
    <property type="entry name" value="Glycoside hydrolase/deacetylase"/>
    <property type="match status" value="1"/>
</dbReference>
<dbReference type="Pfam" id="PF01522">
    <property type="entry name" value="Polysacc_deac_1"/>
    <property type="match status" value="1"/>
</dbReference>
<keyword evidence="2" id="KW-0378">Hydrolase</keyword>
<dbReference type="EMBL" id="JAERMS010000017">
    <property type="protein sequence ID" value="MBO1363486.1"/>
    <property type="molecule type" value="Genomic_DNA"/>
</dbReference>
<dbReference type="PANTHER" id="PTHR10587:SF133">
    <property type="entry name" value="CHITIN DEACETYLASE 1-RELATED"/>
    <property type="match status" value="1"/>
</dbReference>
<accession>A0ABS3M5U5</accession>
<evidence type="ECO:0000259" key="3">
    <source>
        <dbReference type="PROSITE" id="PS51677"/>
    </source>
</evidence>